<sequence length="1044" mass="114411">MIEALIRHKHVTIVAVLILCLLGISAALKIPVQMIPDLEVRTISVQTNWPGATPQDIEKEILIEQEEYLRTVPNLQRMESSASNGQASIELDFPFGIDVTETLILVNNALSQVPNYPDNVDQPRIFAASFSSNAFMYFRVAPLPDNPKNIDMVRMRDYVEDNVRPRMSSVAGVSQVEVSGGAQRQVRIQLNREALSHYGLTVTDVQQALQRRNVDTSAGELEQNKRRYLLRTVGRFDSLEEMERTIIERNGDRIIRLKDVARIDLNHFETNSESWFKDEQVLSLQVKRESGSNVIDIKYAMLEEVERINEDLLRPAGMQVILNSDDVRYVEASIQNVLFNLALGALFATLVMYALMRSGRATLIAVIGIPICTLAGFIGLLLLERTINVISLAGIAFAIGMTLDNTIVVLESIELERQKGASPKKAAILGVQRVWTAVLASTLTTVMVFLPILFIVQEAGQLYSDIAIAISSAIIASMAVSVTLVPLLSAYFPAKAKTDVTDKLLNSVDKMAESTLTSKSRQLLTVGITFIAVVVTWLLLTPPAEYLPEGEEAKTFASMNAPPGYNLQTMSAIGDEIRAIFDPALITESNDVQSPDGLTIPALKTISYSVSPTNMRIIAETRNPDRIEELMDAITTVYERYPGMRAFATKGSIISSNDGGTRSINVDVGGSNLAEVYDAARAIYSRSESVFGNPRIQSNPSSLTLQQPLLEVKPNFDRLAEVNSDAESLGFAVAALTDGAFVGEFFQGDDKIDMYLFSQDETNVKPDDLNTMPVLQYQGRPLPLSALAEVKETVDTSTVRRVDSRRTVTLNIIPPDDVPLELGVQTVQSDVIQHLREQGVISKDITTQLSGAADQLAETQAALSQNYLLSVAIVYLLMVAIFAHWGYPLLIMLTIPMGISAGILGLAIMNGVGDLLPLLGMKPLSQPFDMITMLGFLILMGTVINNPILVVERAVYLRDKENYALIDAIKEGLRSRVRPITITTLTTLCGIAPLVFIPGEGTELYRGVGIIVMFGLIGAAVVTIVTLPALSALLLKEQRNAKPE</sequence>
<reference evidence="2 3" key="1">
    <citation type="submission" date="2017-06" db="EMBL/GenBank/DDBJ databases">
        <title>Complete genome sequence of Idiomarina piscisalsi strain 10PY1A isolated from soil of Soudi Arabia.</title>
        <authorList>
            <person name="Kim M.-C."/>
            <person name="Jung B.K."/>
            <person name="Budiyanto F."/>
            <person name="Nzila A."/>
            <person name="Shin J.-H."/>
        </authorList>
    </citation>
    <scope>NUCLEOTIDE SEQUENCE [LARGE SCALE GENOMIC DNA]</scope>
    <source>
        <strain evidence="2 3">10PY1A</strain>
    </source>
</reference>
<feature type="transmembrane region" description="Helical" evidence="1">
    <location>
        <begin position="930"/>
        <end position="951"/>
    </location>
</feature>
<dbReference type="PANTHER" id="PTHR32063">
    <property type="match status" value="1"/>
</dbReference>
<feature type="transmembrane region" description="Helical" evidence="1">
    <location>
        <begin position="980"/>
        <end position="998"/>
    </location>
</feature>
<dbReference type="InterPro" id="IPR027463">
    <property type="entry name" value="AcrB_DN_DC_subdom"/>
</dbReference>
<proteinExistence type="predicted"/>
<gene>
    <name evidence="2" type="ORF">CEW91_06245</name>
</gene>
<dbReference type="Gene3D" id="3.30.70.1430">
    <property type="entry name" value="Multidrug efflux transporter AcrB pore domain"/>
    <property type="match status" value="2"/>
</dbReference>
<accession>A0ABM6LTB4</accession>
<feature type="transmembrane region" description="Helical" evidence="1">
    <location>
        <begin position="523"/>
        <end position="540"/>
    </location>
</feature>
<feature type="transmembrane region" description="Helical" evidence="1">
    <location>
        <begin position="434"/>
        <end position="454"/>
    </location>
</feature>
<keyword evidence="1" id="KW-0812">Transmembrane</keyword>
<name>A0ABM6LTB4_9GAMM</name>
<dbReference type="InterPro" id="IPR001036">
    <property type="entry name" value="Acrflvin-R"/>
</dbReference>
<dbReference type="PANTHER" id="PTHR32063:SF0">
    <property type="entry name" value="SWARMING MOTILITY PROTEIN SWRC"/>
    <property type="match status" value="1"/>
</dbReference>
<dbReference type="RefSeq" id="WP_088768167.1">
    <property type="nucleotide sequence ID" value="NZ_CP022133.1"/>
</dbReference>
<feature type="transmembrane region" description="Helical" evidence="1">
    <location>
        <begin position="337"/>
        <end position="356"/>
    </location>
</feature>
<keyword evidence="1" id="KW-1133">Transmembrane helix</keyword>
<evidence type="ECO:0000313" key="3">
    <source>
        <dbReference type="Proteomes" id="UP000197717"/>
    </source>
</evidence>
<dbReference type="EMBL" id="CP022133">
    <property type="protein sequence ID" value="ASG65766.1"/>
    <property type="molecule type" value="Genomic_DNA"/>
</dbReference>
<evidence type="ECO:0000256" key="1">
    <source>
        <dbReference type="SAM" id="Phobius"/>
    </source>
</evidence>
<dbReference type="Gene3D" id="3.30.2090.10">
    <property type="entry name" value="Multidrug efflux transporter AcrB TolC docking domain, DN and DC subdomains"/>
    <property type="match status" value="2"/>
</dbReference>
<dbReference type="SUPFAM" id="SSF82693">
    <property type="entry name" value="Multidrug efflux transporter AcrB pore domain, PN1, PN2, PC1 and PC2 subdomains"/>
    <property type="match status" value="2"/>
</dbReference>
<organism evidence="2 3">
    <name type="scientific">Idiomarina piscisalsi</name>
    <dbReference type="NCBI Taxonomy" id="1096243"/>
    <lineage>
        <taxon>Bacteria</taxon>
        <taxon>Pseudomonadati</taxon>
        <taxon>Pseudomonadota</taxon>
        <taxon>Gammaproteobacteria</taxon>
        <taxon>Alteromonadales</taxon>
        <taxon>Idiomarinaceae</taxon>
        <taxon>Idiomarina</taxon>
    </lineage>
</organism>
<feature type="transmembrane region" description="Helical" evidence="1">
    <location>
        <begin position="466"/>
        <end position="488"/>
    </location>
</feature>
<protein>
    <submittedName>
        <fullName evidence="2">Acriflavin resistance protein</fullName>
    </submittedName>
</protein>
<feature type="transmembrane region" description="Helical" evidence="1">
    <location>
        <begin position="363"/>
        <end position="383"/>
    </location>
</feature>
<feature type="transmembrane region" description="Helical" evidence="1">
    <location>
        <begin position="1010"/>
        <end position="1035"/>
    </location>
</feature>
<dbReference type="Proteomes" id="UP000197717">
    <property type="component" value="Chromosome"/>
</dbReference>
<feature type="transmembrane region" description="Helical" evidence="1">
    <location>
        <begin position="867"/>
        <end position="883"/>
    </location>
</feature>
<dbReference type="SUPFAM" id="SSF82866">
    <property type="entry name" value="Multidrug efflux transporter AcrB transmembrane domain"/>
    <property type="match status" value="2"/>
</dbReference>
<evidence type="ECO:0000313" key="2">
    <source>
        <dbReference type="EMBL" id="ASG65766.1"/>
    </source>
</evidence>
<dbReference type="SUPFAM" id="SSF82714">
    <property type="entry name" value="Multidrug efflux transporter AcrB TolC docking domain, DN and DC subdomains"/>
    <property type="match status" value="2"/>
</dbReference>
<keyword evidence="3" id="KW-1185">Reference proteome</keyword>
<dbReference type="Gene3D" id="3.30.70.1320">
    <property type="entry name" value="Multidrug efflux transporter AcrB pore domain like"/>
    <property type="match status" value="1"/>
</dbReference>
<dbReference type="PRINTS" id="PR00702">
    <property type="entry name" value="ACRIFLAVINRP"/>
</dbReference>
<dbReference type="Gene3D" id="1.20.1640.10">
    <property type="entry name" value="Multidrug efflux transporter AcrB transmembrane domain"/>
    <property type="match status" value="2"/>
</dbReference>
<dbReference type="Pfam" id="PF00873">
    <property type="entry name" value="ACR_tran"/>
    <property type="match status" value="1"/>
</dbReference>
<keyword evidence="1" id="KW-0472">Membrane</keyword>
<dbReference type="Gene3D" id="3.30.70.1440">
    <property type="entry name" value="Multidrug efflux transporter AcrB pore domain"/>
    <property type="match status" value="1"/>
</dbReference>
<feature type="transmembrane region" description="Helical" evidence="1">
    <location>
        <begin position="890"/>
        <end position="910"/>
    </location>
</feature>